<gene>
    <name evidence="1" type="ORF">MTR67_012045</name>
</gene>
<proteinExistence type="predicted"/>
<name>A0AAF0QC94_SOLVR</name>
<dbReference type="Proteomes" id="UP001234989">
    <property type="component" value="Chromosome 3"/>
</dbReference>
<reference evidence="1" key="1">
    <citation type="submission" date="2023-08" db="EMBL/GenBank/DDBJ databases">
        <title>A de novo genome assembly of Solanum verrucosum Schlechtendal, a Mexican diploid species geographically isolated from the other diploid A-genome species in potato relatives.</title>
        <authorList>
            <person name="Hosaka K."/>
        </authorList>
    </citation>
    <scope>NUCLEOTIDE SEQUENCE</scope>
    <source>
        <tissue evidence="1">Young leaves</tissue>
    </source>
</reference>
<evidence type="ECO:0000313" key="1">
    <source>
        <dbReference type="EMBL" id="WMV18660.1"/>
    </source>
</evidence>
<accession>A0AAF0QC94</accession>
<evidence type="ECO:0000313" key="2">
    <source>
        <dbReference type="Proteomes" id="UP001234989"/>
    </source>
</evidence>
<dbReference type="EMBL" id="CP133614">
    <property type="protein sequence ID" value="WMV18660.1"/>
    <property type="molecule type" value="Genomic_DNA"/>
</dbReference>
<keyword evidence="2" id="KW-1185">Reference proteome</keyword>
<protein>
    <submittedName>
        <fullName evidence="1">Uncharacterized protein</fullName>
    </submittedName>
</protein>
<organism evidence="1 2">
    <name type="scientific">Solanum verrucosum</name>
    <dbReference type="NCBI Taxonomy" id="315347"/>
    <lineage>
        <taxon>Eukaryota</taxon>
        <taxon>Viridiplantae</taxon>
        <taxon>Streptophyta</taxon>
        <taxon>Embryophyta</taxon>
        <taxon>Tracheophyta</taxon>
        <taxon>Spermatophyta</taxon>
        <taxon>Magnoliopsida</taxon>
        <taxon>eudicotyledons</taxon>
        <taxon>Gunneridae</taxon>
        <taxon>Pentapetalae</taxon>
        <taxon>asterids</taxon>
        <taxon>lamiids</taxon>
        <taxon>Solanales</taxon>
        <taxon>Solanaceae</taxon>
        <taxon>Solanoideae</taxon>
        <taxon>Solaneae</taxon>
        <taxon>Solanum</taxon>
    </lineage>
</organism>
<dbReference type="AlphaFoldDB" id="A0AAF0QC94"/>
<sequence length="39" mass="4699">MCAECGWPKRDNFRRGPWVPILHPFGSHKNVSDLREIYW</sequence>